<comment type="caution">
    <text evidence="1">The sequence shown here is derived from an EMBL/GenBank/DDBJ whole genome shotgun (WGS) entry which is preliminary data.</text>
</comment>
<sequence>MIMIKKKYINCLFTMIILISCQKNERFYVEKVQKYHVGVSKLSIDDSTSLDFIKISYLHVGDKEYLFHQNEFKRTIQVFDLKSGFVENEIRYPVQEPFGLKVVQGITAVSLDSIFVFLPLSIRGTLLINGEGEILDRFMPNKEEDLEKSLINHVSFGAMPTLLHEGKIRFIKLPLFELSNPANINEEFRFETIYDVENNLITEIPESSFPEFYHNKIWAGQDLQVSRTIDNAGRIIYSWKYLDSLIIVEGRNLNKVFSKSEFLNKKPTPFSMIPSSDQKAQHIIENTKYYGIYYDKYRDLYYRTVQLPGIYDKNGILKEMDSRRGFSVMVLDNNFNKIEEVRFPGGIYNIYRAFVGKQGLYLPKNNVLNPDLVENYLDIDIFDFTADE</sequence>
<keyword evidence="2" id="KW-1185">Reference proteome</keyword>
<organism evidence="1 2">
    <name type="scientific">Arthrospiribacter ruber</name>
    <dbReference type="NCBI Taxonomy" id="2487934"/>
    <lineage>
        <taxon>Bacteria</taxon>
        <taxon>Pseudomonadati</taxon>
        <taxon>Bacteroidota</taxon>
        <taxon>Cytophagia</taxon>
        <taxon>Cytophagales</taxon>
        <taxon>Cyclobacteriaceae</taxon>
        <taxon>Arthrospiribacter</taxon>
    </lineage>
</organism>
<dbReference type="EMBL" id="RPHB01000011">
    <property type="protein sequence ID" value="MBW3470071.1"/>
    <property type="molecule type" value="Genomic_DNA"/>
</dbReference>
<dbReference type="InterPro" id="IPR025316">
    <property type="entry name" value="DUF4221"/>
</dbReference>
<proteinExistence type="predicted"/>
<evidence type="ECO:0000313" key="1">
    <source>
        <dbReference type="EMBL" id="MBW3470071.1"/>
    </source>
</evidence>
<gene>
    <name evidence="1" type="ORF">EGN73_19955</name>
</gene>
<name>A0A951J2Y3_9BACT</name>
<dbReference type="Proteomes" id="UP000727490">
    <property type="component" value="Unassembled WGS sequence"/>
</dbReference>
<reference evidence="1 2" key="1">
    <citation type="journal article" date="2020" name="Syst. Appl. Microbiol.">
        <title>Arthrospiribacter ruber gen. nov., sp. nov., a novel bacterium isolated from Arthrospira cultures.</title>
        <authorList>
            <person name="Waleron M."/>
            <person name="Misztak A."/>
            <person name="Waleron M.M."/>
            <person name="Furmaniak M."/>
            <person name="Mrozik A."/>
            <person name="Waleron K."/>
        </authorList>
    </citation>
    <scope>NUCLEOTIDE SEQUENCE [LARGE SCALE GENOMIC DNA]</scope>
    <source>
        <strain evidence="1 2">DPMB0001</strain>
    </source>
</reference>
<dbReference type="Pfam" id="PF13970">
    <property type="entry name" value="DUF4221"/>
    <property type="match status" value="1"/>
</dbReference>
<protein>
    <submittedName>
        <fullName evidence="1">DUF4221 domain-containing protein</fullName>
    </submittedName>
</protein>
<dbReference type="PROSITE" id="PS51257">
    <property type="entry name" value="PROKAR_LIPOPROTEIN"/>
    <property type="match status" value="1"/>
</dbReference>
<evidence type="ECO:0000313" key="2">
    <source>
        <dbReference type="Proteomes" id="UP000727490"/>
    </source>
</evidence>
<accession>A0A951J2Y3</accession>
<dbReference type="AlphaFoldDB" id="A0A951J2Y3"/>